<reference evidence="4 5" key="1">
    <citation type="journal article" date="2017" name="BMC Genomics">
        <title>Comparative genomic and phylogenomic analyses of the Bifidobacteriaceae family.</title>
        <authorList>
            <person name="Lugli G.A."/>
            <person name="Milani C."/>
            <person name="Turroni F."/>
            <person name="Duranti S."/>
            <person name="Mancabelli L."/>
            <person name="Mangifesta M."/>
            <person name="Ferrario C."/>
            <person name="Modesto M."/>
            <person name="Mattarelli P."/>
            <person name="Jiri K."/>
            <person name="van Sinderen D."/>
            <person name="Ventura M."/>
        </authorList>
    </citation>
    <scope>NUCLEOTIDE SEQUENCE [LARGE SCALE GENOMIC DNA]</scope>
    <source>
        <strain evidence="4 5">DSM 28807</strain>
    </source>
</reference>
<dbReference type="InterPro" id="IPR029000">
    <property type="entry name" value="Cyclophilin-like_dom_sf"/>
</dbReference>
<organism evidence="4 5">
    <name type="scientific">Bifidobacterium lemurum</name>
    <dbReference type="NCBI Taxonomy" id="1603886"/>
    <lineage>
        <taxon>Bacteria</taxon>
        <taxon>Bacillati</taxon>
        <taxon>Actinomycetota</taxon>
        <taxon>Actinomycetes</taxon>
        <taxon>Bifidobacteriales</taxon>
        <taxon>Bifidobacteriaceae</taxon>
        <taxon>Bifidobacterium</taxon>
    </lineage>
</organism>
<accession>A0A261FW61</accession>
<comment type="caution">
    <text evidence="4">The sequence shown here is derived from an EMBL/GenBank/DDBJ whole genome shotgun (WGS) entry which is preliminary data.</text>
</comment>
<evidence type="ECO:0000256" key="1">
    <source>
        <dbReference type="SAM" id="MobiDB-lite"/>
    </source>
</evidence>
<dbReference type="AlphaFoldDB" id="A0A261FW61"/>
<dbReference type="Pfam" id="PF18050">
    <property type="entry name" value="Cyclophil_like2"/>
    <property type="match status" value="1"/>
</dbReference>
<evidence type="ECO:0000256" key="2">
    <source>
        <dbReference type="SAM" id="SignalP"/>
    </source>
</evidence>
<dbReference type="PROSITE" id="PS51257">
    <property type="entry name" value="PROKAR_LIPOPROTEIN"/>
    <property type="match status" value="1"/>
</dbReference>
<feature type="region of interest" description="Disordered" evidence="1">
    <location>
        <begin position="37"/>
        <end position="87"/>
    </location>
</feature>
<sequence length="205" mass="21382">MNRSNILHGAIGGALRALTAMLACTALLLAAGCAARNESAGEGGSGTDSSQSHATQSESGDVGTQSESNTNAPTTNGDTGNDDTSESEQTMNAITITINGHSFSATLADTQAARDFAEWLPLTVNMDDLHGNEKYHYLDERLPTNASNPGTIHAGDLMLFGSDCLVLFYETFQTSYSYTRIASVDDTADLPEAMGGGSVTVSFAN</sequence>
<dbReference type="STRING" id="1603886.GCA_001895165_01160"/>
<feature type="chain" id="PRO_5038770848" description="Cyclophilin-like domain-containing protein" evidence="2">
    <location>
        <begin position="31"/>
        <end position="205"/>
    </location>
</feature>
<feature type="domain" description="Cyclophilin-like" evidence="3">
    <location>
        <begin position="96"/>
        <end position="203"/>
    </location>
</feature>
<feature type="compositionally biased region" description="Polar residues" evidence="1">
    <location>
        <begin position="47"/>
        <end position="68"/>
    </location>
</feature>
<name>A0A261FW61_9BIFI</name>
<feature type="signal peptide" evidence="2">
    <location>
        <begin position="1"/>
        <end position="30"/>
    </location>
</feature>
<dbReference type="RefSeq" id="WP_205408857.1">
    <property type="nucleotide sequence ID" value="NZ_BDIS01000015.1"/>
</dbReference>
<evidence type="ECO:0000313" key="5">
    <source>
        <dbReference type="Proteomes" id="UP000216352"/>
    </source>
</evidence>
<proteinExistence type="predicted"/>
<dbReference type="EMBL" id="MWWX01000001">
    <property type="protein sequence ID" value="OZG63358.1"/>
    <property type="molecule type" value="Genomic_DNA"/>
</dbReference>
<keyword evidence="2" id="KW-0732">Signal</keyword>
<feature type="compositionally biased region" description="Low complexity" evidence="1">
    <location>
        <begin position="69"/>
        <end position="79"/>
    </location>
</feature>
<dbReference type="SUPFAM" id="SSF50891">
    <property type="entry name" value="Cyclophilin-like"/>
    <property type="match status" value="1"/>
</dbReference>
<evidence type="ECO:0000313" key="4">
    <source>
        <dbReference type="EMBL" id="OZG63358.1"/>
    </source>
</evidence>
<dbReference type="Proteomes" id="UP000216352">
    <property type="component" value="Unassembled WGS sequence"/>
</dbReference>
<dbReference type="Gene3D" id="2.40.100.20">
    <property type="match status" value="1"/>
</dbReference>
<gene>
    <name evidence="4" type="ORF">BLEM_0061</name>
</gene>
<dbReference type="InterPro" id="IPR041183">
    <property type="entry name" value="Cyclophilin-like"/>
</dbReference>
<protein>
    <recommendedName>
        <fullName evidence="3">Cyclophilin-like domain-containing protein</fullName>
    </recommendedName>
</protein>
<evidence type="ECO:0000259" key="3">
    <source>
        <dbReference type="Pfam" id="PF18050"/>
    </source>
</evidence>
<keyword evidence="5" id="KW-1185">Reference proteome</keyword>